<organism evidence="2 3">
    <name type="scientific">Aminobacter aminovorans</name>
    <name type="common">Chelatobacter heintzii</name>
    <dbReference type="NCBI Taxonomy" id="83263"/>
    <lineage>
        <taxon>Bacteria</taxon>
        <taxon>Pseudomonadati</taxon>
        <taxon>Pseudomonadota</taxon>
        <taxon>Alphaproteobacteria</taxon>
        <taxon>Hyphomicrobiales</taxon>
        <taxon>Phyllobacteriaceae</taxon>
        <taxon>Aminobacter</taxon>
    </lineage>
</organism>
<proteinExistence type="predicted"/>
<protein>
    <submittedName>
        <fullName evidence="2">Uncharacterized protein</fullName>
    </submittedName>
</protein>
<keyword evidence="1" id="KW-0812">Transmembrane</keyword>
<gene>
    <name evidence="2" type="ORF">NCTC10684_02666</name>
</gene>
<keyword evidence="1" id="KW-0472">Membrane</keyword>
<sequence length="124" mass="13588">MTFDFTINIGTMVTLIVGFGAGIAAWVTALHRIAGHDAKLSENAVSLATAHEAHKHLAERVETIRAKGAQELADFKLEVAKNYATNAAIKEVEERIVVAIDRLGDRLDKIIDRQDNPGRDRRSA</sequence>
<reference evidence="2 3" key="1">
    <citation type="submission" date="2018-06" db="EMBL/GenBank/DDBJ databases">
        <authorList>
            <consortium name="Pathogen Informatics"/>
            <person name="Doyle S."/>
        </authorList>
    </citation>
    <scope>NUCLEOTIDE SEQUENCE [LARGE SCALE GENOMIC DNA]</scope>
    <source>
        <strain evidence="2 3">NCTC10684</strain>
    </source>
</reference>
<dbReference type="AlphaFoldDB" id="A0A380WMC6"/>
<feature type="transmembrane region" description="Helical" evidence="1">
    <location>
        <begin position="6"/>
        <end position="30"/>
    </location>
</feature>
<keyword evidence="1" id="KW-1133">Transmembrane helix</keyword>
<evidence type="ECO:0000313" key="3">
    <source>
        <dbReference type="Proteomes" id="UP000254701"/>
    </source>
</evidence>
<accession>A0A380WMC6</accession>
<dbReference type="EMBL" id="UFSM01000001">
    <property type="protein sequence ID" value="SUU89426.1"/>
    <property type="molecule type" value="Genomic_DNA"/>
</dbReference>
<dbReference type="OrthoDB" id="8162897at2"/>
<name>A0A380WMC6_AMIAI</name>
<dbReference type="RefSeq" id="WP_115731598.1">
    <property type="nucleotide sequence ID" value="NZ_BAAAVY010000002.1"/>
</dbReference>
<evidence type="ECO:0000313" key="2">
    <source>
        <dbReference type="EMBL" id="SUU89426.1"/>
    </source>
</evidence>
<evidence type="ECO:0000256" key="1">
    <source>
        <dbReference type="SAM" id="Phobius"/>
    </source>
</evidence>
<dbReference type="Proteomes" id="UP000254701">
    <property type="component" value="Unassembled WGS sequence"/>
</dbReference>